<reference evidence="5" key="1">
    <citation type="journal article" date="2019" name="Int. J. Syst. Evol. Microbiol.">
        <title>The Global Catalogue of Microorganisms (GCM) 10K type strain sequencing project: providing services to taxonomists for standard genome sequencing and annotation.</title>
        <authorList>
            <consortium name="The Broad Institute Genomics Platform"/>
            <consortium name="The Broad Institute Genome Sequencing Center for Infectious Disease"/>
            <person name="Wu L."/>
            <person name="Ma J."/>
        </authorList>
    </citation>
    <scope>NUCLEOTIDE SEQUENCE [LARGE SCALE GENOMIC DNA]</scope>
    <source>
        <strain evidence="5">KCTC 52231</strain>
    </source>
</reference>
<protein>
    <submittedName>
        <fullName evidence="4">SHOCT domain-containing protein</fullName>
    </submittedName>
</protein>
<keyword evidence="1" id="KW-0472">Membrane</keyword>
<name>A0ABV7I1Q5_9HYPH</name>
<keyword evidence="1" id="KW-1133">Transmembrane helix</keyword>
<evidence type="ECO:0000256" key="1">
    <source>
        <dbReference type="SAM" id="Phobius"/>
    </source>
</evidence>
<accession>A0ABV7I1Q5</accession>
<dbReference type="InterPro" id="IPR018649">
    <property type="entry name" value="SHOCT"/>
</dbReference>
<dbReference type="Pfam" id="PF09851">
    <property type="entry name" value="SHOCT"/>
    <property type="match status" value="1"/>
</dbReference>
<evidence type="ECO:0000259" key="3">
    <source>
        <dbReference type="Pfam" id="PF09851"/>
    </source>
</evidence>
<feature type="domain" description="SHOCT" evidence="3">
    <location>
        <begin position="93"/>
        <end position="119"/>
    </location>
</feature>
<keyword evidence="2" id="KW-0732">Signal</keyword>
<evidence type="ECO:0000256" key="2">
    <source>
        <dbReference type="SAM" id="SignalP"/>
    </source>
</evidence>
<proteinExistence type="predicted"/>
<comment type="caution">
    <text evidence="4">The sequence shown here is derived from an EMBL/GenBank/DDBJ whole genome shotgun (WGS) entry which is preliminary data.</text>
</comment>
<gene>
    <name evidence="4" type="ORF">ACFOHV_02945</name>
</gene>
<evidence type="ECO:0000313" key="4">
    <source>
        <dbReference type="EMBL" id="MFC3162232.1"/>
    </source>
</evidence>
<feature type="chain" id="PRO_5045769806" evidence="2">
    <location>
        <begin position="26"/>
        <end position="120"/>
    </location>
</feature>
<feature type="signal peptide" evidence="2">
    <location>
        <begin position="1"/>
        <end position="25"/>
    </location>
</feature>
<keyword evidence="5" id="KW-1185">Reference proteome</keyword>
<evidence type="ECO:0000313" key="5">
    <source>
        <dbReference type="Proteomes" id="UP001595647"/>
    </source>
</evidence>
<dbReference type="Proteomes" id="UP001595647">
    <property type="component" value="Unassembled WGS sequence"/>
</dbReference>
<sequence length="120" mass="13280">MYSKTFARTAAIAAIFAASAIPALAQAGSDPRDRPYYYGHGMMWGDQWGGFGMIFGPIFMILILVAIVVGIIYALKYMGAINLPSNASGNGKALDLLRDRYARGEIDHQEFDERKKRLMD</sequence>
<keyword evidence="1" id="KW-0812">Transmembrane</keyword>
<feature type="transmembrane region" description="Helical" evidence="1">
    <location>
        <begin position="51"/>
        <end position="75"/>
    </location>
</feature>
<organism evidence="4 5">
    <name type="scientific">Ciceribacter thiooxidans</name>
    <dbReference type="NCBI Taxonomy" id="1969821"/>
    <lineage>
        <taxon>Bacteria</taxon>
        <taxon>Pseudomonadati</taxon>
        <taxon>Pseudomonadota</taxon>
        <taxon>Alphaproteobacteria</taxon>
        <taxon>Hyphomicrobiales</taxon>
        <taxon>Rhizobiaceae</taxon>
        <taxon>Ciceribacter</taxon>
    </lineage>
</organism>
<dbReference type="RefSeq" id="WP_210297078.1">
    <property type="nucleotide sequence ID" value="NZ_CP059896.1"/>
</dbReference>
<dbReference type="EMBL" id="JBHRTG010000003">
    <property type="protein sequence ID" value="MFC3162232.1"/>
    <property type="molecule type" value="Genomic_DNA"/>
</dbReference>